<protein>
    <submittedName>
        <fullName evidence="6">Putative large secreted protein</fullName>
    </submittedName>
</protein>
<dbReference type="Proteomes" id="UP000003963">
    <property type="component" value="Unassembled WGS sequence"/>
</dbReference>
<proteinExistence type="predicted"/>
<dbReference type="Gene3D" id="2.60.120.200">
    <property type="match status" value="3"/>
</dbReference>
<dbReference type="NCBIfam" id="NF033679">
    <property type="entry name" value="DNRLRE_dom"/>
    <property type="match status" value="1"/>
</dbReference>
<dbReference type="OrthoDB" id="176279at2"/>
<reference evidence="6 7" key="1">
    <citation type="submission" date="2009-02" db="EMBL/GenBank/DDBJ databases">
        <title>Annotation of Streptomyces hygroscopicus strain ATCC 53653.</title>
        <authorList>
            <consortium name="The Broad Institute Genome Sequencing Platform"/>
            <consortium name="Broad Institute Microbial Sequencing Center"/>
            <person name="Fischbach M."/>
            <person name="Godfrey P."/>
            <person name="Ward D."/>
            <person name="Young S."/>
            <person name="Zeng Q."/>
            <person name="Koehrsen M."/>
            <person name="Alvarado L."/>
            <person name="Berlin A.M."/>
            <person name="Bochicchio J."/>
            <person name="Borenstein D."/>
            <person name="Chapman S.B."/>
            <person name="Chen Z."/>
            <person name="Engels R."/>
            <person name="Freedman E."/>
            <person name="Gellesch M."/>
            <person name="Goldberg J."/>
            <person name="Griggs A."/>
            <person name="Gujja S."/>
            <person name="Heilman E.R."/>
            <person name="Heiman D.I."/>
            <person name="Hepburn T.A."/>
            <person name="Howarth C."/>
            <person name="Jen D."/>
            <person name="Larson L."/>
            <person name="Lewis B."/>
            <person name="Mehta T."/>
            <person name="Park D."/>
            <person name="Pearson M."/>
            <person name="Richards J."/>
            <person name="Roberts A."/>
            <person name="Saif S."/>
            <person name="Shea T.D."/>
            <person name="Shenoy N."/>
            <person name="Sisk P."/>
            <person name="Stolte C."/>
            <person name="Sykes S.N."/>
            <person name="Thomson T."/>
            <person name="Walk T."/>
            <person name="White J."/>
            <person name="Yandava C."/>
            <person name="Straight P."/>
            <person name="Clardy J."/>
            <person name="Hung D."/>
            <person name="Kolter R."/>
            <person name="Mekalanos J."/>
            <person name="Walker S."/>
            <person name="Walsh C.T."/>
            <person name="Wieland-Brown L.C."/>
            <person name="Haas B."/>
            <person name="Nusbaum C."/>
            <person name="Birren B."/>
        </authorList>
    </citation>
    <scope>NUCLEOTIDE SEQUENCE [LARGE SCALE GENOMIC DNA]</scope>
    <source>
        <strain evidence="6 7">ATCC 53653</strain>
    </source>
</reference>
<keyword evidence="2" id="KW-1015">Disulfide bond</keyword>
<dbReference type="EMBL" id="GG657754">
    <property type="protein sequence ID" value="EFL21741.1"/>
    <property type="molecule type" value="Genomic_DNA"/>
</dbReference>
<dbReference type="STRING" id="457427.SSOG_01453"/>
<feature type="non-terminal residue" evidence="6">
    <location>
        <position position="1404"/>
    </location>
</feature>
<evidence type="ECO:0000256" key="1">
    <source>
        <dbReference type="ARBA" id="ARBA00022729"/>
    </source>
</evidence>
<keyword evidence="7" id="KW-1185">Reference proteome</keyword>
<feature type="compositionally biased region" description="Low complexity" evidence="3">
    <location>
        <begin position="36"/>
        <end position="48"/>
    </location>
</feature>
<feature type="domain" description="LamG-like jellyroll fold" evidence="5">
    <location>
        <begin position="1038"/>
        <end position="1181"/>
    </location>
</feature>
<dbReference type="HOGENOM" id="CLU_003050_1_0_11"/>
<accession>D9WN31</accession>
<dbReference type="PANTHER" id="PTHR46943">
    <property type="entry name" value="PENTRAXIN-RELATED PROTEIN PTX3"/>
    <property type="match status" value="1"/>
</dbReference>
<evidence type="ECO:0000313" key="6">
    <source>
        <dbReference type="EMBL" id="EFL21741.1"/>
    </source>
</evidence>
<evidence type="ECO:0000256" key="2">
    <source>
        <dbReference type="ARBA" id="ARBA00023157"/>
    </source>
</evidence>
<evidence type="ECO:0000259" key="5">
    <source>
        <dbReference type="SMART" id="SM00560"/>
    </source>
</evidence>
<evidence type="ECO:0000256" key="4">
    <source>
        <dbReference type="SAM" id="SignalP"/>
    </source>
</evidence>
<keyword evidence="1 4" id="KW-0732">Signal</keyword>
<dbReference type="GO" id="GO:0006955">
    <property type="term" value="P:immune response"/>
    <property type="evidence" value="ECO:0007669"/>
    <property type="project" value="InterPro"/>
</dbReference>
<dbReference type="SUPFAM" id="SSF49899">
    <property type="entry name" value="Concanavalin A-like lectins/glucanases"/>
    <property type="match status" value="3"/>
</dbReference>
<dbReference type="Pfam" id="PF13385">
    <property type="entry name" value="Laminin_G_3"/>
    <property type="match status" value="3"/>
</dbReference>
<dbReference type="SMART" id="SM00560">
    <property type="entry name" value="LamGL"/>
    <property type="match status" value="2"/>
</dbReference>
<sequence>MRGRVLSRRRGRIMALALTLVTAAGVVPAASAAAGSGAGSLQAGATAGKGSDPASPTTTDEALAKAGRTGENVEVASLRSESGDVYATPDGNLEAREYLRPIRTRVNGKWEPVDTDLAKTPEGTVAPGATTVGLAFSAGGDAPLVRMEKAGRELSLSWPDKLPAPVLDGATATYENVLPDVDLRMGAQEDGFTQLLVVKSAKAAASEELAELRLRFSADGMDVRENAQGGLEAVDRGARSAVFEAPQPVMWDSGPGAAAAEDATKLSATTKPSSAKAASVKSPLVTSASGSAGVSAPEDEPAAGESAKLAPVAVDVPAGDKELVLTPDANVLKGKDTVYPVFIDPQWYSPRASAWTMVSKYWASSPQWKFNGEDNAGLGYCGWYYCKPYDTKRLFYRIPVSKFAGKSILDAEFVVRNVWSASCGERGVELWRTKDISSSTTWNSQTASGFWIDKLKTESFAHGYEGCSAKDAEFDVKSAVQSAANAKSPAMTFGMQASSESDIYGWKRFSDKAYLRVKYNRPPSQVKMSQLTMEYGGTCKKPADAARVRTLGKIYANNITDPDGDNVALEFQAAWDAGDGKGSIARWRPARTGYKKSGSDFAIGLPSSIPENKQINWYVRSYDGAQYSPWSNAGDPTGCYFTYDTKVPKAPSIVSGEYPASDPEDPDDPWYDGVGQYGSFTLKAVDADVTKYWFGINGDPTSKNTITTSAGAAKVARMLPARPGLNFVTARALDTAGNAGEIRTYQFRVKAGQPERAAWQLDDAAGSDAAQAQALERTAELRGGPTPRVEGAKRTAVSFDGVDDYAVTDIPTVDTSTGFSVSAWAKLSTLPDHAAIIAAQPGNHSPGFELYYSSSYNRWAFNQYSADSPDASIVRAMPATAGGAKAGAWTHVVGTFSASSDQMNLYVNGTLVGSTTYDSPWNARRGLQIGAGSYTGKPDSFFPGAIDEVQIFDKPLAAGEVTRLYGKESIISGRPARAVFPMDESADATHLTGLAEVPDATFSGGPTAGTPGIAGKALTLDGIDDYASTGRPLLNNQRSFAVSAWAKLPRTKPDHAAIIAAQTGQHRPGMELYYSSAYNRWAFNQYSADASDATPIRALQAEGQTAYADTWTHLVGVHDTVANKLILYVNGVQAGSTELQADWYAGGALQIGAGNYDGAPASFFPGQIDDVRLFDRPVSADEVRQLFRQRPLLNARWKLDGGSGSASPDDTGRASALALQGGAQIGTGFMDGGLELDGTAGYASASAMPVDTSSSFTVTAWAQAASTPAQNATVVSAEGTSRSPFAMRFVPDPANPDGLGSWEIALTDKDGTDASTVRLANTEFSSVTDWNHLALVYDGFSKQARLYVNGILQEVPCQDADGDGQADDASCQDLIAWGENVLTTKAGKSLQVGRTKIGSAGAEY</sequence>
<dbReference type="InterPro" id="IPR006558">
    <property type="entry name" value="LamG-like"/>
</dbReference>
<evidence type="ECO:0000256" key="3">
    <source>
        <dbReference type="SAM" id="MobiDB-lite"/>
    </source>
</evidence>
<feature type="signal peptide" evidence="4">
    <location>
        <begin position="1"/>
        <end position="29"/>
    </location>
</feature>
<feature type="chain" id="PRO_5003131332" evidence="4">
    <location>
        <begin position="30"/>
        <end position="1404"/>
    </location>
</feature>
<dbReference type="InterPro" id="IPR042837">
    <property type="entry name" value="PTX3"/>
</dbReference>
<dbReference type="InterPro" id="IPR013320">
    <property type="entry name" value="ConA-like_dom_sf"/>
</dbReference>
<organism evidence="6 7">
    <name type="scientific">Streptomyces himastatinicus ATCC 53653</name>
    <dbReference type="NCBI Taxonomy" id="457427"/>
    <lineage>
        <taxon>Bacteria</taxon>
        <taxon>Bacillati</taxon>
        <taxon>Actinomycetota</taxon>
        <taxon>Actinomycetes</taxon>
        <taxon>Kitasatosporales</taxon>
        <taxon>Streptomycetaceae</taxon>
        <taxon>Streptomyces</taxon>
        <taxon>Streptomyces violaceusniger group</taxon>
    </lineage>
</organism>
<evidence type="ECO:0000313" key="7">
    <source>
        <dbReference type="Proteomes" id="UP000003963"/>
    </source>
</evidence>
<gene>
    <name evidence="6" type="ORF">SSOG_01453</name>
</gene>
<dbReference type="PANTHER" id="PTHR46943:SF1">
    <property type="entry name" value="PENTRAXIN-RELATED PROTEIN PTX3"/>
    <property type="match status" value="1"/>
</dbReference>
<name>D9WN31_9ACTN</name>
<feature type="domain" description="LamG-like jellyroll fold" evidence="5">
    <location>
        <begin position="817"/>
        <end position="959"/>
    </location>
</feature>
<feature type="region of interest" description="Disordered" evidence="3">
    <location>
        <begin position="36"/>
        <end position="77"/>
    </location>
</feature>